<keyword evidence="4 6" id="KW-1133">Transmembrane helix</keyword>
<feature type="transmembrane region" description="Helical" evidence="6">
    <location>
        <begin position="178"/>
        <end position="198"/>
    </location>
</feature>
<evidence type="ECO:0000256" key="5">
    <source>
        <dbReference type="ARBA" id="ARBA00023136"/>
    </source>
</evidence>
<gene>
    <name evidence="7" type="ORF">J1TS3_33880</name>
</gene>
<comment type="subcellular location">
    <subcellularLocation>
        <location evidence="1">Membrane</location>
        <topology evidence="1">Multi-pass membrane protein</topology>
    </subcellularLocation>
</comment>
<protein>
    <submittedName>
        <fullName evidence="7">Cytosine/uracil/thiamine/allantoin permease</fullName>
    </submittedName>
</protein>
<comment type="caution">
    <text evidence="7">The sequence shown here is derived from an EMBL/GenBank/DDBJ whole genome shotgun (WGS) entry which is preliminary data.</text>
</comment>
<feature type="transmembrane region" description="Helical" evidence="6">
    <location>
        <begin position="115"/>
        <end position="133"/>
    </location>
</feature>
<dbReference type="Gene3D" id="1.10.4160.10">
    <property type="entry name" value="Hydantoin permease"/>
    <property type="match status" value="1"/>
</dbReference>
<dbReference type="Proteomes" id="UP000680279">
    <property type="component" value="Unassembled WGS sequence"/>
</dbReference>
<keyword evidence="3 6" id="KW-0812">Transmembrane</keyword>
<feature type="transmembrane region" description="Helical" evidence="6">
    <location>
        <begin position="210"/>
        <end position="233"/>
    </location>
</feature>
<evidence type="ECO:0000256" key="6">
    <source>
        <dbReference type="SAM" id="Phobius"/>
    </source>
</evidence>
<evidence type="ECO:0000256" key="3">
    <source>
        <dbReference type="ARBA" id="ARBA00022692"/>
    </source>
</evidence>
<keyword evidence="5 6" id="KW-0472">Membrane</keyword>
<feature type="transmembrane region" description="Helical" evidence="6">
    <location>
        <begin position="313"/>
        <end position="335"/>
    </location>
</feature>
<feature type="transmembrane region" description="Helical" evidence="6">
    <location>
        <begin position="285"/>
        <end position="307"/>
    </location>
</feature>
<comment type="similarity">
    <text evidence="2">Belongs to the purine-cytosine permease (2.A.39) family.</text>
</comment>
<evidence type="ECO:0000256" key="1">
    <source>
        <dbReference type="ARBA" id="ARBA00004141"/>
    </source>
</evidence>
<feature type="transmembrane region" description="Helical" evidence="6">
    <location>
        <begin position="140"/>
        <end position="158"/>
    </location>
</feature>
<feature type="transmembrane region" description="Helical" evidence="6">
    <location>
        <begin position="28"/>
        <end position="49"/>
    </location>
</feature>
<dbReference type="PANTHER" id="PTHR30569:SF0">
    <property type="entry name" value="CYTOSINE PERMEASE"/>
    <property type="match status" value="1"/>
</dbReference>
<name>A0ABQ4K961_9BACI</name>
<evidence type="ECO:0000313" key="7">
    <source>
        <dbReference type="EMBL" id="GIN22254.1"/>
    </source>
</evidence>
<proteinExistence type="inferred from homology"/>
<feature type="transmembrane region" description="Helical" evidence="6">
    <location>
        <begin position="69"/>
        <end position="95"/>
    </location>
</feature>
<evidence type="ECO:0000256" key="2">
    <source>
        <dbReference type="ARBA" id="ARBA00008974"/>
    </source>
</evidence>
<dbReference type="InterPro" id="IPR030191">
    <property type="entry name" value="CodB"/>
</dbReference>
<feature type="transmembrane region" description="Helical" evidence="6">
    <location>
        <begin position="395"/>
        <end position="416"/>
    </location>
</feature>
<keyword evidence="8" id="KW-1185">Reference proteome</keyword>
<organism evidence="7 8">
    <name type="scientific">Siminovitchia fordii</name>
    <dbReference type="NCBI Taxonomy" id="254759"/>
    <lineage>
        <taxon>Bacteria</taxon>
        <taxon>Bacillati</taxon>
        <taxon>Bacillota</taxon>
        <taxon>Bacilli</taxon>
        <taxon>Bacillales</taxon>
        <taxon>Bacillaceae</taxon>
        <taxon>Siminovitchia</taxon>
    </lineage>
</organism>
<evidence type="ECO:0000256" key="4">
    <source>
        <dbReference type="ARBA" id="ARBA00022989"/>
    </source>
</evidence>
<dbReference type="Pfam" id="PF02133">
    <property type="entry name" value="Transp_cyt_pur"/>
    <property type="match status" value="1"/>
</dbReference>
<dbReference type="PANTHER" id="PTHR30569">
    <property type="entry name" value="CYTOSINE TRANSPORTER CODB"/>
    <property type="match status" value="1"/>
</dbReference>
<evidence type="ECO:0000313" key="8">
    <source>
        <dbReference type="Proteomes" id="UP000680279"/>
    </source>
</evidence>
<feature type="transmembrane region" description="Helical" evidence="6">
    <location>
        <begin position="362"/>
        <end position="383"/>
    </location>
</feature>
<accession>A0ABQ4K961</accession>
<feature type="transmembrane region" description="Helical" evidence="6">
    <location>
        <begin position="253"/>
        <end position="273"/>
    </location>
</feature>
<dbReference type="InterPro" id="IPR001248">
    <property type="entry name" value="Pur-cyt_permease"/>
</dbReference>
<reference evidence="7 8" key="1">
    <citation type="submission" date="2021-03" db="EMBL/GenBank/DDBJ databases">
        <title>Antimicrobial resistance genes in bacteria isolated from Japanese honey, and their potential for conferring macrolide and lincosamide resistance in the American foulbrood pathogen Paenibacillus larvae.</title>
        <authorList>
            <person name="Okamoto M."/>
            <person name="Kumagai M."/>
            <person name="Kanamori H."/>
            <person name="Takamatsu D."/>
        </authorList>
    </citation>
    <scope>NUCLEOTIDE SEQUENCE [LARGE SCALE GENOMIC DNA]</scope>
    <source>
        <strain evidence="7 8">J1TS3</strain>
    </source>
</reference>
<sequence>MFWLYAGGNIILASFVLGSTYSESLGFIPAVIMTIVGNLAAYTICAWSAQKNVKYGIDEIVSHRPAFGYYGSVFGVFLILAITIGWTGILSSLMGSAGELSVTILTCSSGFAGEYYAYAIVGGIIIPIILLLIDPKIGFKLSNITVPIMLAFSIYMLIKLLSAENLAALLSFKATRETSWIFAFEAIFAYAVVWLQYIGSWNRMAKTERGGVWGTYIGLALAGMLLGIVGGMATILTGEVDPTLWMLELNLSVMAFICIIAGTITTITILIYSGAMSLLTVFPNLNFRIVTVLIALPALPFIFIGSLRDAFDFILIFGAMLAGPYWAIILIDYFLLRKQKINVKACFDKEGPYKYFKGFNPIAIFSQIVGMIVWLFLGGWMTGFTFITSSFGMTLFNALGATLPAIIVSALVYYGLTKLFLKKYSFGDYRYSKKNLGGVLNEIK</sequence>
<dbReference type="EMBL" id="BOQT01000015">
    <property type="protein sequence ID" value="GIN22254.1"/>
    <property type="molecule type" value="Genomic_DNA"/>
</dbReference>